<evidence type="ECO:0000313" key="2">
    <source>
        <dbReference type="EMBL" id="VDN12423.1"/>
    </source>
</evidence>
<proteinExistence type="predicted"/>
<dbReference type="Proteomes" id="UP000281553">
    <property type="component" value="Unassembled WGS sequence"/>
</dbReference>
<protein>
    <submittedName>
        <fullName evidence="2">Uncharacterized protein</fullName>
    </submittedName>
</protein>
<gene>
    <name evidence="2" type="ORF">DILT_LOCUS8254</name>
</gene>
<evidence type="ECO:0000313" key="3">
    <source>
        <dbReference type="Proteomes" id="UP000281553"/>
    </source>
</evidence>
<name>A0A3P7LNA8_DIBLA</name>
<dbReference type="EMBL" id="UYRU01053858">
    <property type="protein sequence ID" value="VDN12423.1"/>
    <property type="molecule type" value="Genomic_DNA"/>
</dbReference>
<feature type="region of interest" description="Disordered" evidence="1">
    <location>
        <begin position="14"/>
        <end position="41"/>
    </location>
</feature>
<accession>A0A3P7LNA8</accession>
<feature type="compositionally biased region" description="Polar residues" evidence="1">
    <location>
        <begin position="22"/>
        <end position="35"/>
    </location>
</feature>
<evidence type="ECO:0000256" key="1">
    <source>
        <dbReference type="SAM" id="MobiDB-lite"/>
    </source>
</evidence>
<reference evidence="2 3" key="1">
    <citation type="submission" date="2018-11" db="EMBL/GenBank/DDBJ databases">
        <authorList>
            <consortium name="Pathogen Informatics"/>
        </authorList>
    </citation>
    <scope>NUCLEOTIDE SEQUENCE [LARGE SCALE GENOMIC DNA]</scope>
</reference>
<organism evidence="2 3">
    <name type="scientific">Dibothriocephalus latus</name>
    <name type="common">Fish tapeworm</name>
    <name type="synonym">Diphyllobothrium latum</name>
    <dbReference type="NCBI Taxonomy" id="60516"/>
    <lineage>
        <taxon>Eukaryota</taxon>
        <taxon>Metazoa</taxon>
        <taxon>Spiralia</taxon>
        <taxon>Lophotrochozoa</taxon>
        <taxon>Platyhelminthes</taxon>
        <taxon>Cestoda</taxon>
        <taxon>Eucestoda</taxon>
        <taxon>Diphyllobothriidea</taxon>
        <taxon>Diphyllobothriidae</taxon>
        <taxon>Dibothriocephalus</taxon>
    </lineage>
</organism>
<keyword evidence="3" id="KW-1185">Reference proteome</keyword>
<dbReference type="AlphaFoldDB" id="A0A3P7LNA8"/>
<sequence>MCVLSTPDDFEAVSGHKRSIGDSDNATWLQSSTPTEPDKQIFPKNGSWRKIKVLFYFVVELTILGGYGLKRVQADHAERGPHRRPKTGLSCG</sequence>